<feature type="compositionally biased region" description="Basic and acidic residues" evidence="1">
    <location>
        <begin position="942"/>
        <end position="975"/>
    </location>
</feature>
<gene>
    <name evidence="2" type="ORF">Tci_009151</name>
</gene>
<dbReference type="PANTHER" id="PTHR24216">
    <property type="entry name" value="PAXILLIN-RELATED"/>
    <property type="match status" value="1"/>
</dbReference>
<organism evidence="2">
    <name type="scientific">Tanacetum cinerariifolium</name>
    <name type="common">Dalmatian daisy</name>
    <name type="synonym">Chrysanthemum cinerariifolium</name>
    <dbReference type="NCBI Taxonomy" id="118510"/>
    <lineage>
        <taxon>Eukaryota</taxon>
        <taxon>Viridiplantae</taxon>
        <taxon>Streptophyta</taxon>
        <taxon>Embryophyta</taxon>
        <taxon>Tracheophyta</taxon>
        <taxon>Spermatophyta</taxon>
        <taxon>Magnoliopsida</taxon>
        <taxon>eudicotyledons</taxon>
        <taxon>Gunneridae</taxon>
        <taxon>Pentapetalae</taxon>
        <taxon>asterids</taxon>
        <taxon>campanulids</taxon>
        <taxon>Asterales</taxon>
        <taxon>Asteraceae</taxon>
        <taxon>Asteroideae</taxon>
        <taxon>Anthemideae</taxon>
        <taxon>Anthemidinae</taxon>
        <taxon>Tanacetum</taxon>
    </lineage>
</organism>
<feature type="region of interest" description="Disordered" evidence="1">
    <location>
        <begin position="286"/>
        <end position="340"/>
    </location>
</feature>
<feature type="region of interest" description="Disordered" evidence="1">
    <location>
        <begin position="262"/>
        <end position="281"/>
    </location>
</feature>
<accession>A0A6L2JJH6</accession>
<reference evidence="2" key="1">
    <citation type="journal article" date="2019" name="Sci. Rep.">
        <title>Draft genome of Tanacetum cinerariifolium, the natural source of mosquito coil.</title>
        <authorList>
            <person name="Yamashiro T."/>
            <person name="Shiraishi A."/>
            <person name="Satake H."/>
            <person name="Nakayama K."/>
        </authorList>
    </citation>
    <scope>NUCLEOTIDE SEQUENCE</scope>
</reference>
<feature type="compositionally biased region" description="Low complexity" evidence="1">
    <location>
        <begin position="161"/>
        <end position="187"/>
    </location>
</feature>
<feature type="compositionally biased region" description="Basic and acidic residues" evidence="1">
    <location>
        <begin position="577"/>
        <end position="595"/>
    </location>
</feature>
<feature type="compositionally biased region" description="Basic and acidic residues" evidence="1">
    <location>
        <begin position="1007"/>
        <end position="1022"/>
    </location>
</feature>
<name>A0A6L2JJH6_TANCI</name>
<feature type="compositionally biased region" description="Pro residues" evidence="1">
    <location>
        <begin position="547"/>
        <end position="559"/>
    </location>
</feature>
<feature type="compositionally biased region" description="Basic and acidic residues" evidence="1">
    <location>
        <begin position="188"/>
        <end position="204"/>
    </location>
</feature>
<comment type="caution">
    <text evidence="2">The sequence shown here is derived from an EMBL/GenBank/DDBJ whole genome shotgun (WGS) entry which is preliminary data.</text>
</comment>
<sequence>MRYDSTTGIYSCQLDEQWFNLYKDILKDAIQITPINDNDPFVAPPSSDEIIDYVNTLGYPYMLQNVSAMSVNDLYQPWRAILSMINMCLTGKTAGHDRPRHPVLQILWGIIHRSNIDYAERIWEEFVQSIQSFFTDKKRLTMPSQGKKKDGREVFAEEAVPKSPAPKVSKPKTSSSQPPKPKTTSTKPSKEIPKKKQKLVKETPGEPSPAKRSKGGLVGKRRKPKSPLKLVDEFVDEGVPMIEPRIDDEEADLQQRIKLSLKDLEEKNQGPTRPVVFREPDSWRLQPLLKRRTPMTTGPSGNAKSPSLDVELADSETESDKKVTPVNKEKDASNRELTEINSRVQDEGLAGLNPDLAVFDSSTQQNPKQMDEEFTTTAYQNVQENLKLPTEDQVTLKEPASSIGTLSSLQNLEKELSFTNQFFMEKTQEEEPEKTNAESEVQSMVMVPIRDLEQHMENLIQDKLALEERLDKHGSYLYNLENLNIPQNVSKAVDEIVTDAHDDHENLFEALQKSLKCDYSNQLLADLDEAHRKKRKKHDLPRTHFGSPPPQPPPPPPPAGTSGAPDYLMNDDSIPDEAVHLSDDEDTKNDHLPKADMRKDWWKPLPKEERPATPEPGWTIPSFNVLDFENNWATALASTYVPPAENSLLAKTRDMTTFMNWYCEKVNKTVLTQVDFKGHAYEVFKAFYRNDIHLQFQMEECHKMLTDQITTISTYGFKLRVMKTLVSFHILLLSIKNTLTYEAKTGVYSFQLDETRFLLYANLLRDALEIMPIDQAHQFMSSSLRDAIIDFVNQLGYNEVIHFVLRMAVNNLYQPWRAILSMINQCLTSKISGHDRPRYTILQMIWGIITCTNVDYVELLWEEFVQAIQTFLTDKANLGTSPFHLAEEDIKLGNLKFVPKGEINEVFGMLIPDKLISNNIRNAPHYNVYLEMVAKHDLKMSAEKEGNKKTASKERPSKASADKPPKPKPAKEKSTKTTLPQPTDKGKVVKVRKGKSPFQLVNEHDEEPAHSEPEPKLVHQGEGDEDDMELTNSGDETEILHIDEDQGKGVDDQVNLDEKTDELDQGHAGSDLEPEPTYVEFMADLYIKVQESLKFPADKHVMLEEPLSSFETLSSMKNLDDSYTIRDQFINDKSMKDEPASSTKAPIFIATTTTTTTNLPLPPPPLQQSMSDFELVARVTILKQKLTAFKQKSKTLDNITQNLRSKVFNLELRDLPHKIDEAVRESVREVVCVTLQASLRDRFRELPEADMKEILHQRMFKIGSYKSLPEHVALYKALEASMERQRPEWSKPLLDNKRPATLEPAWVIPSSHIPDAKNNWANVLATTYQDIAENSLLENTGDIQTFMHCKGSGQALSISKMKVARYLDFGLELLVPEHMWINERVEDFQLGIESYQKQLNLTKPGWDAKGFKYKHDYIIIDPLRAVVFPNGNNERKIMRMWKGERNLYMPLNEDSRPEGSSET</sequence>
<feature type="compositionally biased region" description="Polar residues" evidence="1">
    <location>
        <begin position="294"/>
        <end position="305"/>
    </location>
</feature>
<feature type="compositionally biased region" description="Basic residues" evidence="1">
    <location>
        <begin position="211"/>
        <end position="226"/>
    </location>
</feature>
<feature type="region of interest" description="Disordered" evidence="1">
    <location>
        <begin position="141"/>
        <end position="231"/>
    </location>
</feature>
<feature type="compositionally biased region" description="Basic and acidic residues" evidence="1">
    <location>
        <begin position="318"/>
        <end position="338"/>
    </location>
</feature>
<protein>
    <submittedName>
        <fullName evidence="2">Monodehydroascorbate reductase</fullName>
    </submittedName>
</protein>
<feature type="region of interest" description="Disordered" evidence="1">
    <location>
        <begin position="532"/>
        <end position="595"/>
    </location>
</feature>
<evidence type="ECO:0000313" key="2">
    <source>
        <dbReference type="EMBL" id="GEU37173.1"/>
    </source>
</evidence>
<feature type="region of interest" description="Disordered" evidence="1">
    <location>
        <begin position="942"/>
        <end position="1031"/>
    </location>
</feature>
<evidence type="ECO:0000256" key="1">
    <source>
        <dbReference type="SAM" id="MobiDB-lite"/>
    </source>
</evidence>
<dbReference type="EMBL" id="BKCJ010000895">
    <property type="protein sequence ID" value="GEU37173.1"/>
    <property type="molecule type" value="Genomic_DNA"/>
</dbReference>
<proteinExistence type="predicted"/>